<dbReference type="Pfam" id="PF02272">
    <property type="entry name" value="DHHA1"/>
    <property type="match status" value="1"/>
</dbReference>
<sequence>MSRVEKVWRLLPQNPDTAHRLAGSLRVSPVVAQLLLNRGVSEPDHARRFLDGSLSGLHAPGDLPDVPGAADRLFRAIAEKRRICVYGDYDVDGVTGTAILVTLLTKLGAAVEFHVPHRLSEGYGLNAPRLRELAASGVSVVVSVDCGIASIEEAEEARAAGLELIITDHHEMRTDAAGVPILPPAACLVHPRLPGSTYPFGELSGAGVALKLAWEVARRASGGAKTSPELREFLLDAVGLAALGLVADVVPLHDENRLLVKHGLARIAEKPTIGLRALLDAAMGRPEAGKERKPVTAEDVGFRLGPRLNAAGRLQCARMVVDLLTTTNTGKAQQIAAYLEDLNGQRQTLERKITQQAKDIIDAGGLASAPGLVVWSPEWNEGHQGVVGIVASRLVETYGRPALVIATRTDEDIAVGSGRSVSGFPLHLALKACEAHLVGHGGHAAAAGFKLRPANIPALRDAFAAYAAAHFHTDGPPPPRVTLDAEVPLSAVTWGLLRDIDKLEPYGAQNPRPKFLAAGLRAESLRTMGSGEVQKHLSFRAVQGDTSFRAVAWNMADRMEELLAANGECCLAFTPKVNDFRGQRSLELQVIDVKVGKSVQLG</sequence>
<dbReference type="GO" id="GO:0006310">
    <property type="term" value="P:DNA recombination"/>
    <property type="evidence" value="ECO:0007669"/>
    <property type="project" value="InterPro"/>
</dbReference>
<evidence type="ECO:0000259" key="7">
    <source>
        <dbReference type="Pfam" id="PF01368"/>
    </source>
</evidence>
<dbReference type="Pfam" id="PF17768">
    <property type="entry name" value="RecJ_OB"/>
    <property type="match status" value="1"/>
</dbReference>
<dbReference type="EMBL" id="CP036273">
    <property type="protein sequence ID" value="QDU20509.1"/>
    <property type="molecule type" value="Genomic_DNA"/>
</dbReference>
<reference evidence="10 11" key="1">
    <citation type="submission" date="2019-02" db="EMBL/GenBank/DDBJ databases">
        <title>Deep-cultivation of Planctomycetes and their phenomic and genomic characterization uncovers novel biology.</title>
        <authorList>
            <person name="Wiegand S."/>
            <person name="Jogler M."/>
            <person name="Boedeker C."/>
            <person name="Pinto D."/>
            <person name="Vollmers J."/>
            <person name="Rivas-Marin E."/>
            <person name="Kohn T."/>
            <person name="Peeters S.H."/>
            <person name="Heuer A."/>
            <person name="Rast P."/>
            <person name="Oberbeckmann S."/>
            <person name="Bunk B."/>
            <person name="Jeske O."/>
            <person name="Meyerdierks A."/>
            <person name="Storesund J.E."/>
            <person name="Kallscheuer N."/>
            <person name="Luecker S."/>
            <person name="Lage O.M."/>
            <person name="Pohl T."/>
            <person name="Merkel B.J."/>
            <person name="Hornburger P."/>
            <person name="Mueller R.-W."/>
            <person name="Bruemmer F."/>
            <person name="Labrenz M."/>
            <person name="Spormann A.M."/>
            <person name="Op den Camp H."/>
            <person name="Overmann J."/>
            <person name="Amann R."/>
            <person name="Jetten M.S.M."/>
            <person name="Mascher T."/>
            <person name="Medema M.H."/>
            <person name="Devos D.P."/>
            <person name="Kaster A.-K."/>
            <person name="Ovreas L."/>
            <person name="Rohde M."/>
            <person name="Galperin M.Y."/>
            <person name="Jogler C."/>
        </authorList>
    </citation>
    <scope>NUCLEOTIDE SEQUENCE [LARGE SCALE GENOMIC DNA]</scope>
    <source>
        <strain evidence="10 11">ETA_A1</strain>
    </source>
</reference>
<dbReference type="InterPro" id="IPR004610">
    <property type="entry name" value="RecJ"/>
</dbReference>
<dbReference type="OrthoDB" id="9809852at2"/>
<dbReference type="GO" id="GO:0008409">
    <property type="term" value="F:5'-3' exonuclease activity"/>
    <property type="evidence" value="ECO:0007669"/>
    <property type="project" value="InterPro"/>
</dbReference>
<feature type="coiled-coil region" evidence="6">
    <location>
        <begin position="332"/>
        <end position="359"/>
    </location>
</feature>
<accession>A0A517XSM3</accession>
<evidence type="ECO:0000256" key="4">
    <source>
        <dbReference type="ARBA" id="ARBA00022801"/>
    </source>
</evidence>
<gene>
    <name evidence="10" type="primary">recJ</name>
    <name evidence="10" type="ORF">ETAA1_24610</name>
</gene>
<dbReference type="GO" id="GO:0006281">
    <property type="term" value="P:DNA repair"/>
    <property type="evidence" value="ECO:0007669"/>
    <property type="project" value="InterPro"/>
</dbReference>
<dbReference type="GO" id="GO:0003676">
    <property type="term" value="F:nucleic acid binding"/>
    <property type="evidence" value="ECO:0007669"/>
    <property type="project" value="InterPro"/>
</dbReference>
<dbReference type="Gene3D" id="3.10.310.30">
    <property type="match status" value="1"/>
</dbReference>
<feature type="domain" description="DHHA1" evidence="8">
    <location>
        <begin position="381"/>
        <end position="467"/>
    </location>
</feature>
<dbReference type="PANTHER" id="PTHR30255">
    <property type="entry name" value="SINGLE-STRANDED-DNA-SPECIFIC EXONUCLEASE RECJ"/>
    <property type="match status" value="1"/>
</dbReference>
<evidence type="ECO:0000259" key="8">
    <source>
        <dbReference type="Pfam" id="PF02272"/>
    </source>
</evidence>
<keyword evidence="4 10" id="KW-0378">Hydrolase</keyword>
<keyword evidence="6" id="KW-0175">Coiled coil</keyword>
<keyword evidence="11" id="KW-1185">Reference proteome</keyword>
<organism evidence="10 11">
    <name type="scientific">Urbifossiella limnaea</name>
    <dbReference type="NCBI Taxonomy" id="2528023"/>
    <lineage>
        <taxon>Bacteria</taxon>
        <taxon>Pseudomonadati</taxon>
        <taxon>Planctomycetota</taxon>
        <taxon>Planctomycetia</taxon>
        <taxon>Gemmatales</taxon>
        <taxon>Gemmataceae</taxon>
        <taxon>Urbifossiella</taxon>
    </lineage>
</organism>
<keyword evidence="5 10" id="KW-0269">Exonuclease</keyword>
<dbReference type="Pfam" id="PF01368">
    <property type="entry name" value="DHH"/>
    <property type="match status" value="1"/>
</dbReference>
<evidence type="ECO:0000259" key="9">
    <source>
        <dbReference type="Pfam" id="PF17768"/>
    </source>
</evidence>
<dbReference type="InterPro" id="IPR041122">
    <property type="entry name" value="RecJ_OB"/>
</dbReference>
<dbReference type="SUPFAM" id="SSF64182">
    <property type="entry name" value="DHH phosphoesterases"/>
    <property type="match status" value="1"/>
</dbReference>
<dbReference type="AlphaFoldDB" id="A0A517XSM3"/>
<evidence type="ECO:0000313" key="10">
    <source>
        <dbReference type="EMBL" id="QDU20509.1"/>
    </source>
</evidence>
<dbReference type="RefSeq" id="WP_145238179.1">
    <property type="nucleotide sequence ID" value="NZ_CP036273.1"/>
</dbReference>
<evidence type="ECO:0000313" key="11">
    <source>
        <dbReference type="Proteomes" id="UP000319576"/>
    </source>
</evidence>
<dbReference type="InterPro" id="IPR001667">
    <property type="entry name" value="DDH_dom"/>
</dbReference>
<dbReference type="InterPro" id="IPR038763">
    <property type="entry name" value="DHH_sf"/>
</dbReference>
<evidence type="ECO:0000256" key="3">
    <source>
        <dbReference type="ARBA" id="ARBA00022722"/>
    </source>
</evidence>
<evidence type="ECO:0000256" key="2">
    <source>
        <dbReference type="ARBA" id="ARBA00019841"/>
    </source>
</evidence>
<evidence type="ECO:0000256" key="6">
    <source>
        <dbReference type="SAM" id="Coils"/>
    </source>
</evidence>
<keyword evidence="3" id="KW-0540">Nuclease</keyword>
<dbReference type="InterPro" id="IPR051673">
    <property type="entry name" value="SSDNA_exonuclease_RecJ"/>
</dbReference>
<evidence type="ECO:0000256" key="5">
    <source>
        <dbReference type="ARBA" id="ARBA00022839"/>
    </source>
</evidence>
<dbReference type="InterPro" id="IPR003156">
    <property type="entry name" value="DHHA1_dom"/>
</dbReference>
<dbReference type="PANTHER" id="PTHR30255:SF2">
    <property type="entry name" value="SINGLE-STRANDED-DNA-SPECIFIC EXONUCLEASE RECJ"/>
    <property type="match status" value="1"/>
</dbReference>
<dbReference type="NCBIfam" id="TIGR00644">
    <property type="entry name" value="recJ"/>
    <property type="match status" value="1"/>
</dbReference>
<name>A0A517XSM3_9BACT</name>
<feature type="domain" description="DDH" evidence="7">
    <location>
        <begin position="82"/>
        <end position="222"/>
    </location>
</feature>
<dbReference type="KEGG" id="uli:ETAA1_24610"/>
<dbReference type="Gene3D" id="3.90.1640.30">
    <property type="match status" value="1"/>
</dbReference>
<feature type="domain" description="RecJ OB" evidence="9">
    <location>
        <begin position="483"/>
        <end position="592"/>
    </location>
</feature>
<dbReference type="Proteomes" id="UP000319576">
    <property type="component" value="Chromosome"/>
</dbReference>
<evidence type="ECO:0000256" key="1">
    <source>
        <dbReference type="ARBA" id="ARBA00005915"/>
    </source>
</evidence>
<comment type="similarity">
    <text evidence="1">Belongs to the RecJ family.</text>
</comment>
<protein>
    <recommendedName>
        <fullName evidence="2">Single-stranded-DNA-specific exonuclease RecJ</fullName>
    </recommendedName>
</protein>
<proteinExistence type="inferred from homology"/>